<proteinExistence type="predicted"/>
<keyword evidence="3" id="KW-1185">Reference proteome</keyword>
<feature type="region of interest" description="Disordered" evidence="1">
    <location>
        <begin position="47"/>
        <end position="133"/>
    </location>
</feature>
<organism evidence="2 3">
    <name type="scientific">Sinanaerobacter chloroacetimidivorans</name>
    <dbReference type="NCBI Taxonomy" id="2818044"/>
    <lineage>
        <taxon>Bacteria</taxon>
        <taxon>Bacillati</taxon>
        <taxon>Bacillota</taxon>
        <taxon>Clostridia</taxon>
        <taxon>Peptostreptococcales</taxon>
        <taxon>Anaerovoracaceae</taxon>
        <taxon>Sinanaerobacter</taxon>
    </lineage>
</organism>
<accession>A0A8J7W2F2</accession>
<gene>
    <name evidence="2" type="ORF">KCX82_07115</name>
</gene>
<protein>
    <submittedName>
        <fullName evidence="2">Endolytic transglycosylase MltG</fullName>
    </submittedName>
</protein>
<reference evidence="2" key="1">
    <citation type="submission" date="2021-04" db="EMBL/GenBank/DDBJ databases">
        <title>Sinoanaerobacter chloroacetimidivorans sp. nov., an obligate anaerobic bacterium isolated from anaerobic sludge.</title>
        <authorList>
            <person name="Bao Y."/>
        </authorList>
    </citation>
    <scope>NUCLEOTIDE SEQUENCE</scope>
    <source>
        <strain evidence="2">BAD-6</strain>
    </source>
</reference>
<dbReference type="AlphaFoldDB" id="A0A8J7W2F2"/>
<evidence type="ECO:0000313" key="3">
    <source>
        <dbReference type="Proteomes" id="UP000675664"/>
    </source>
</evidence>
<dbReference type="RefSeq" id="WP_227017762.1">
    <property type="nucleotide sequence ID" value="NZ_JAGSND010000003.1"/>
</dbReference>
<dbReference type="Proteomes" id="UP000675664">
    <property type="component" value="Unassembled WGS sequence"/>
</dbReference>
<reference evidence="2" key="2">
    <citation type="submission" date="2021-04" db="EMBL/GenBank/DDBJ databases">
        <authorList>
            <person name="Liu J."/>
        </authorList>
    </citation>
    <scope>NUCLEOTIDE SEQUENCE</scope>
    <source>
        <strain evidence="2">BAD-6</strain>
    </source>
</reference>
<evidence type="ECO:0000313" key="2">
    <source>
        <dbReference type="EMBL" id="MBR0597635.1"/>
    </source>
</evidence>
<sequence length="193" mass="19994">MKKLKDILYDMNDILVALVIIALAAFVIVGRIDSILAYPSTLTAQVETEEDSDVPPSYQTPDQSNAGDSDSDDTDSNNGDPSDSDNDSGEEDKPDQPSSGNGTNSNEGQGSKGQGSNDQGSSGADTGNISVTIEPGSTASKIADVLIGKGLFENRQQFYDAVAAASADTKLKAGTFTIPSNATPAEVVTILTK</sequence>
<evidence type="ECO:0000256" key="1">
    <source>
        <dbReference type="SAM" id="MobiDB-lite"/>
    </source>
</evidence>
<dbReference type="EMBL" id="JAGSND010000003">
    <property type="protein sequence ID" value="MBR0597635.1"/>
    <property type="molecule type" value="Genomic_DNA"/>
</dbReference>
<feature type="compositionally biased region" description="Acidic residues" evidence="1">
    <location>
        <begin position="82"/>
        <end position="93"/>
    </location>
</feature>
<comment type="caution">
    <text evidence="2">The sequence shown here is derived from an EMBL/GenBank/DDBJ whole genome shotgun (WGS) entry which is preliminary data.</text>
</comment>
<feature type="compositionally biased region" description="Polar residues" evidence="1">
    <location>
        <begin position="96"/>
        <end position="133"/>
    </location>
</feature>
<name>A0A8J7W2F2_9FIRM</name>
<dbReference type="Gene3D" id="3.30.1490.480">
    <property type="entry name" value="Endolytic murein transglycosylase"/>
    <property type="match status" value="1"/>
</dbReference>